<organism evidence="1 2">
    <name type="scientific">Austropuccinia psidii MF-1</name>
    <dbReference type="NCBI Taxonomy" id="1389203"/>
    <lineage>
        <taxon>Eukaryota</taxon>
        <taxon>Fungi</taxon>
        <taxon>Dikarya</taxon>
        <taxon>Basidiomycota</taxon>
        <taxon>Pucciniomycotina</taxon>
        <taxon>Pucciniomycetes</taxon>
        <taxon>Pucciniales</taxon>
        <taxon>Sphaerophragmiaceae</taxon>
        <taxon>Austropuccinia</taxon>
    </lineage>
</organism>
<protein>
    <submittedName>
        <fullName evidence="1">Uncharacterized protein</fullName>
    </submittedName>
</protein>
<gene>
    <name evidence="1" type="ORF">O181_032955</name>
</gene>
<sequence length="103" mass="11551">MYGGMPKYTCPCSLLLSRIPTLLMKILMPVRDPNTSHANPYACPGSQRFTHKTLRCKSLHQGSLSTIPTIPYACPGSQRFTQKYLHLYRFPTIQTTPYAGEAS</sequence>
<dbReference type="EMBL" id="AVOT02011979">
    <property type="protein sequence ID" value="MBW0493240.1"/>
    <property type="molecule type" value="Genomic_DNA"/>
</dbReference>
<reference evidence="1" key="1">
    <citation type="submission" date="2021-03" db="EMBL/GenBank/DDBJ databases">
        <title>Draft genome sequence of rust myrtle Austropuccinia psidii MF-1, a brazilian biotype.</title>
        <authorList>
            <person name="Quecine M.C."/>
            <person name="Pachon D.M.R."/>
            <person name="Bonatelli M.L."/>
            <person name="Correr F.H."/>
            <person name="Franceschini L.M."/>
            <person name="Leite T.F."/>
            <person name="Margarido G.R.A."/>
            <person name="Almeida C.A."/>
            <person name="Ferrarezi J.A."/>
            <person name="Labate C.A."/>
        </authorList>
    </citation>
    <scope>NUCLEOTIDE SEQUENCE</scope>
    <source>
        <strain evidence="1">MF-1</strain>
    </source>
</reference>
<dbReference type="AlphaFoldDB" id="A0A9Q3H8Q7"/>
<keyword evidence="2" id="KW-1185">Reference proteome</keyword>
<comment type="caution">
    <text evidence="1">The sequence shown here is derived from an EMBL/GenBank/DDBJ whole genome shotgun (WGS) entry which is preliminary data.</text>
</comment>
<accession>A0A9Q3H8Q7</accession>
<dbReference type="Proteomes" id="UP000765509">
    <property type="component" value="Unassembled WGS sequence"/>
</dbReference>
<evidence type="ECO:0000313" key="1">
    <source>
        <dbReference type="EMBL" id="MBW0493240.1"/>
    </source>
</evidence>
<name>A0A9Q3H8Q7_9BASI</name>
<evidence type="ECO:0000313" key="2">
    <source>
        <dbReference type="Proteomes" id="UP000765509"/>
    </source>
</evidence>
<proteinExistence type="predicted"/>